<dbReference type="PANTHER" id="PTHR43278">
    <property type="entry name" value="NAD(P)H-DEPENDENT FMN-CONTAINING OXIDOREDUCTASE YWQN-RELATED"/>
    <property type="match status" value="1"/>
</dbReference>
<reference evidence="4" key="1">
    <citation type="journal article" date="2021" name="PeerJ">
        <title>Extensive microbial diversity within the chicken gut microbiome revealed by metagenomics and culture.</title>
        <authorList>
            <person name="Gilroy R."/>
            <person name="Ravi A."/>
            <person name="Getino M."/>
            <person name="Pursley I."/>
            <person name="Horton D.L."/>
            <person name="Alikhan N.F."/>
            <person name="Baker D."/>
            <person name="Gharbi K."/>
            <person name="Hall N."/>
            <person name="Watson M."/>
            <person name="Adriaenssens E.M."/>
            <person name="Foster-Nyarko E."/>
            <person name="Jarju S."/>
            <person name="Secka A."/>
            <person name="Antonio M."/>
            <person name="Oren A."/>
            <person name="Chaudhuri R.R."/>
            <person name="La Ragione R."/>
            <person name="Hildebrand F."/>
            <person name="Pallen M.J."/>
        </authorList>
    </citation>
    <scope>NUCLEOTIDE SEQUENCE</scope>
    <source>
        <strain evidence="4">ChiHjej12B11-14209</strain>
    </source>
</reference>
<sequence>MKVLLVNGSPHEAGCTRRALDEVARTLEECGVDSEVVWVGRQPVGGCTACGACAKLGRCAFGDKDGVNEFRARAAGADGFVFGAPVHYGRAGASLLGFMDRAFYANGRAGQPNVFAHKPAAAVVSARRAGTTSALADIEKYFTISQMPIVSSRYWNMVHGTSAEEVERDEEGLWTMRQLGRNMAWLLRSIEAGRAAGVPQPETEPGVMTNFVR</sequence>
<dbReference type="GO" id="GO:0016491">
    <property type="term" value="F:oxidoreductase activity"/>
    <property type="evidence" value="ECO:0007669"/>
    <property type="project" value="InterPro"/>
</dbReference>
<dbReference type="InterPro" id="IPR029039">
    <property type="entry name" value="Flavoprotein-like_sf"/>
</dbReference>
<dbReference type="EMBL" id="DXBM01000072">
    <property type="protein sequence ID" value="HIZ47074.1"/>
    <property type="molecule type" value="Genomic_DNA"/>
</dbReference>
<evidence type="ECO:0000313" key="4">
    <source>
        <dbReference type="EMBL" id="HIZ47074.1"/>
    </source>
</evidence>
<evidence type="ECO:0000259" key="3">
    <source>
        <dbReference type="Pfam" id="PF03358"/>
    </source>
</evidence>
<dbReference type="Gene3D" id="3.40.50.360">
    <property type="match status" value="1"/>
</dbReference>
<dbReference type="SUPFAM" id="SSF52218">
    <property type="entry name" value="Flavoproteins"/>
    <property type="match status" value="1"/>
</dbReference>
<proteinExistence type="predicted"/>
<reference evidence="4" key="2">
    <citation type="submission" date="2021-04" db="EMBL/GenBank/DDBJ databases">
        <authorList>
            <person name="Gilroy R."/>
        </authorList>
    </citation>
    <scope>NUCLEOTIDE SEQUENCE</scope>
    <source>
        <strain evidence="4">ChiHjej12B11-14209</strain>
    </source>
</reference>
<comment type="caution">
    <text evidence="4">The sequence shown here is derived from an EMBL/GenBank/DDBJ whole genome shotgun (WGS) entry which is preliminary data.</text>
</comment>
<feature type="domain" description="NADPH-dependent FMN reductase-like" evidence="3">
    <location>
        <begin position="1"/>
        <end position="160"/>
    </location>
</feature>
<dbReference type="AlphaFoldDB" id="A0A9D2F019"/>
<keyword evidence="1" id="KW-0285">Flavoprotein</keyword>
<gene>
    <name evidence="4" type="ORF">IAA19_08680</name>
</gene>
<keyword evidence="2" id="KW-0288">FMN</keyword>
<name>A0A9D2F019_9ACTN</name>
<evidence type="ECO:0000256" key="1">
    <source>
        <dbReference type="ARBA" id="ARBA00022630"/>
    </source>
</evidence>
<evidence type="ECO:0000313" key="5">
    <source>
        <dbReference type="Proteomes" id="UP000824062"/>
    </source>
</evidence>
<dbReference type="Pfam" id="PF03358">
    <property type="entry name" value="FMN_red"/>
    <property type="match status" value="1"/>
</dbReference>
<dbReference type="PANTHER" id="PTHR43278:SF4">
    <property type="entry name" value="NAD(P)H-DEPENDENT FMN-CONTAINING OXIDOREDUCTASE YWQN-RELATED"/>
    <property type="match status" value="1"/>
</dbReference>
<dbReference type="Proteomes" id="UP000824062">
    <property type="component" value="Unassembled WGS sequence"/>
</dbReference>
<organism evidence="4 5">
    <name type="scientific">Candidatus Olsenella pullistercoris</name>
    <dbReference type="NCBI Taxonomy" id="2838712"/>
    <lineage>
        <taxon>Bacteria</taxon>
        <taxon>Bacillati</taxon>
        <taxon>Actinomycetota</taxon>
        <taxon>Coriobacteriia</taxon>
        <taxon>Coriobacteriales</taxon>
        <taxon>Atopobiaceae</taxon>
        <taxon>Olsenella</taxon>
    </lineage>
</organism>
<evidence type="ECO:0000256" key="2">
    <source>
        <dbReference type="ARBA" id="ARBA00022643"/>
    </source>
</evidence>
<dbReference type="InterPro" id="IPR051796">
    <property type="entry name" value="ISF_SsuE-like"/>
</dbReference>
<dbReference type="InterPro" id="IPR005025">
    <property type="entry name" value="FMN_Rdtase-like_dom"/>
</dbReference>
<protein>
    <submittedName>
        <fullName evidence="4">Flavodoxin family protein</fullName>
    </submittedName>
</protein>
<accession>A0A9D2F019</accession>